<protein>
    <submittedName>
        <fullName evidence="1">Uncharacterized protein</fullName>
    </submittedName>
</protein>
<proteinExistence type="predicted"/>
<dbReference type="AlphaFoldDB" id="A0A0E9Q4U4"/>
<reference evidence="1" key="2">
    <citation type="journal article" date="2015" name="Fish Shellfish Immunol.">
        <title>Early steps in the European eel (Anguilla anguilla)-Vibrio vulnificus interaction in the gills: Role of the RtxA13 toxin.</title>
        <authorList>
            <person name="Callol A."/>
            <person name="Pajuelo D."/>
            <person name="Ebbesson L."/>
            <person name="Teles M."/>
            <person name="MacKenzie S."/>
            <person name="Amaro C."/>
        </authorList>
    </citation>
    <scope>NUCLEOTIDE SEQUENCE</scope>
</reference>
<name>A0A0E9Q4U4_ANGAN</name>
<evidence type="ECO:0000313" key="1">
    <source>
        <dbReference type="EMBL" id="JAH11906.1"/>
    </source>
</evidence>
<accession>A0A0E9Q4U4</accession>
<dbReference type="EMBL" id="GBXM01096671">
    <property type="protein sequence ID" value="JAH11906.1"/>
    <property type="molecule type" value="Transcribed_RNA"/>
</dbReference>
<reference evidence="1" key="1">
    <citation type="submission" date="2014-11" db="EMBL/GenBank/DDBJ databases">
        <authorList>
            <person name="Amaro Gonzalez C."/>
        </authorList>
    </citation>
    <scope>NUCLEOTIDE SEQUENCE</scope>
</reference>
<sequence length="34" mass="3594">MLMSLLKSSMWIVPVSTTPSPPITLSSLVCLCSA</sequence>
<organism evidence="1">
    <name type="scientific">Anguilla anguilla</name>
    <name type="common">European freshwater eel</name>
    <name type="synonym">Muraena anguilla</name>
    <dbReference type="NCBI Taxonomy" id="7936"/>
    <lineage>
        <taxon>Eukaryota</taxon>
        <taxon>Metazoa</taxon>
        <taxon>Chordata</taxon>
        <taxon>Craniata</taxon>
        <taxon>Vertebrata</taxon>
        <taxon>Euteleostomi</taxon>
        <taxon>Actinopterygii</taxon>
        <taxon>Neopterygii</taxon>
        <taxon>Teleostei</taxon>
        <taxon>Anguilliformes</taxon>
        <taxon>Anguillidae</taxon>
        <taxon>Anguilla</taxon>
    </lineage>
</organism>